<dbReference type="InterPro" id="IPR019594">
    <property type="entry name" value="Glu/Gly-bd"/>
</dbReference>
<comment type="subcellular location">
    <subcellularLocation>
        <location evidence="15">Postsynaptic cell membrane</location>
        <topology evidence="15">Multi-pass membrane protein</topology>
    </subcellularLocation>
</comment>
<evidence type="ECO:0000256" key="1">
    <source>
        <dbReference type="ARBA" id="ARBA00008685"/>
    </source>
</evidence>
<evidence type="ECO:0000256" key="17">
    <source>
        <dbReference type="SAM" id="Phobius"/>
    </source>
</evidence>
<keyword evidence="7" id="KW-0770">Synapse</keyword>
<feature type="transmembrane region" description="Helical" evidence="17">
    <location>
        <begin position="574"/>
        <end position="603"/>
    </location>
</feature>
<dbReference type="Gene3D" id="3.40.50.2300">
    <property type="match status" value="2"/>
</dbReference>
<accession>A0AAQ4DUV6</accession>
<evidence type="ECO:0000256" key="13">
    <source>
        <dbReference type="ARBA" id="ARBA00023286"/>
    </source>
</evidence>
<dbReference type="EMBL" id="JARKHS020026545">
    <property type="protein sequence ID" value="KAK8766246.1"/>
    <property type="molecule type" value="Genomic_DNA"/>
</dbReference>
<keyword evidence="6 17" id="KW-1133">Transmembrane helix</keyword>
<feature type="region of interest" description="Disordered" evidence="16">
    <location>
        <begin position="62"/>
        <end position="85"/>
    </location>
</feature>
<evidence type="ECO:0000313" key="21">
    <source>
        <dbReference type="EMBL" id="KAK8766246.1"/>
    </source>
</evidence>
<evidence type="ECO:0000256" key="9">
    <source>
        <dbReference type="ARBA" id="ARBA00023136"/>
    </source>
</evidence>
<dbReference type="Pfam" id="PF10613">
    <property type="entry name" value="Lig_chan-Glu_bd"/>
    <property type="match status" value="1"/>
</dbReference>
<keyword evidence="8" id="KW-0406">Ion transport</keyword>
<keyword evidence="14" id="KW-0407">Ion channel</keyword>
<dbReference type="SMART" id="SM00079">
    <property type="entry name" value="PBPe"/>
    <property type="match status" value="1"/>
</dbReference>
<evidence type="ECO:0000256" key="8">
    <source>
        <dbReference type="ARBA" id="ARBA00023065"/>
    </source>
</evidence>
<dbReference type="InterPro" id="IPR001828">
    <property type="entry name" value="ANF_lig-bd_rcpt"/>
</dbReference>
<dbReference type="GO" id="GO:0007166">
    <property type="term" value="P:cell surface receptor signaling pathway"/>
    <property type="evidence" value="ECO:0007669"/>
    <property type="project" value="UniProtKB-ARBA"/>
</dbReference>
<evidence type="ECO:0000256" key="14">
    <source>
        <dbReference type="ARBA" id="ARBA00023303"/>
    </source>
</evidence>
<dbReference type="InterPro" id="IPR015683">
    <property type="entry name" value="Ionotropic_Glu_rcpt"/>
</dbReference>
<dbReference type="Gene3D" id="1.10.287.70">
    <property type="match status" value="1"/>
</dbReference>
<feature type="chain" id="PRO_5042835198" evidence="18">
    <location>
        <begin position="17"/>
        <end position="927"/>
    </location>
</feature>
<keyword evidence="9 17" id="KW-0472">Membrane</keyword>
<evidence type="ECO:0000256" key="11">
    <source>
        <dbReference type="ARBA" id="ARBA00023180"/>
    </source>
</evidence>
<evidence type="ECO:0000256" key="4">
    <source>
        <dbReference type="ARBA" id="ARBA00022692"/>
    </source>
</evidence>
<evidence type="ECO:0000256" key="10">
    <source>
        <dbReference type="ARBA" id="ARBA00023170"/>
    </source>
</evidence>
<dbReference type="SUPFAM" id="SSF53850">
    <property type="entry name" value="Periplasmic binding protein-like II"/>
    <property type="match status" value="1"/>
</dbReference>
<evidence type="ECO:0000256" key="7">
    <source>
        <dbReference type="ARBA" id="ARBA00023018"/>
    </source>
</evidence>
<evidence type="ECO:0000256" key="3">
    <source>
        <dbReference type="ARBA" id="ARBA00022475"/>
    </source>
</evidence>
<dbReference type="Gene3D" id="3.40.190.10">
    <property type="entry name" value="Periplasmic binding protein-like II"/>
    <property type="match status" value="2"/>
</dbReference>
<evidence type="ECO:0000313" key="22">
    <source>
        <dbReference type="Proteomes" id="UP001321473"/>
    </source>
</evidence>
<dbReference type="AlphaFoldDB" id="A0AAQ4DUV6"/>
<dbReference type="Proteomes" id="UP001321473">
    <property type="component" value="Unassembled WGS sequence"/>
</dbReference>
<evidence type="ECO:0000256" key="5">
    <source>
        <dbReference type="ARBA" id="ARBA00022729"/>
    </source>
</evidence>
<keyword evidence="11" id="KW-0325">Glycoprotein</keyword>
<dbReference type="InterPro" id="IPR001320">
    <property type="entry name" value="Iontro_rcpt_C"/>
</dbReference>
<keyword evidence="5 18" id="KW-0732">Signal</keyword>
<gene>
    <name evidence="21" type="ORF">V5799_006973</name>
</gene>
<proteinExistence type="inferred from homology"/>
<dbReference type="SMART" id="SM00918">
    <property type="entry name" value="Lig_chan-Glu_bd"/>
    <property type="match status" value="1"/>
</dbReference>
<dbReference type="FunFam" id="3.40.190.10:FF:000001">
    <property type="entry name" value="Glutamate receptor ionotropic, kainate 2"/>
    <property type="match status" value="1"/>
</dbReference>
<keyword evidence="13" id="KW-1071">Ligand-gated ion channel</keyword>
<feature type="signal peptide" evidence="18">
    <location>
        <begin position="1"/>
        <end position="16"/>
    </location>
</feature>
<name>A0AAQ4DUV6_AMBAM</name>
<feature type="transmembrane region" description="Helical" evidence="17">
    <location>
        <begin position="707"/>
        <end position="731"/>
    </location>
</feature>
<organism evidence="21 22">
    <name type="scientific">Amblyomma americanum</name>
    <name type="common">Lone star tick</name>
    <dbReference type="NCBI Taxonomy" id="6943"/>
    <lineage>
        <taxon>Eukaryota</taxon>
        <taxon>Metazoa</taxon>
        <taxon>Ecdysozoa</taxon>
        <taxon>Arthropoda</taxon>
        <taxon>Chelicerata</taxon>
        <taxon>Arachnida</taxon>
        <taxon>Acari</taxon>
        <taxon>Parasitiformes</taxon>
        <taxon>Ixodida</taxon>
        <taxon>Ixodoidea</taxon>
        <taxon>Ixodidae</taxon>
        <taxon>Amblyomminae</taxon>
        <taxon>Amblyomma</taxon>
    </lineage>
</organism>
<evidence type="ECO:0000256" key="12">
    <source>
        <dbReference type="ARBA" id="ARBA00023257"/>
    </source>
</evidence>
<keyword evidence="2" id="KW-0813">Transport</keyword>
<dbReference type="GO" id="GO:0022824">
    <property type="term" value="F:transmitter-gated monoatomic ion channel activity"/>
    <property type="evidence" value="ECO:0007669"/>
    <property type="project" value="UniProtKB-ARBA"/>
</dbReference>
<keyword evidence="4 17" id="KW-0812">Transmembrane</keyword>
<dbReference type="GO" id="GO:0045211">
    <property type="term" value="C:postsynaptic membrane"/>
    <property type="evidence" value="ECO:0007669"/>
    <property type="project" value="UniProtKB-SubCell"/>
</dbReference>
<evidence type="ECO:0000259" key="19">
    <source>
        <dbReference type="SMART" id="SM00079"/>
    </source>
</evidence>
<comment type="similarity">
    <text evidence="1">Belongs to the glutamate-gated ion channel (TC 1.A.10.1) family.</text>
</comment>
<feature type="domain" description="Ionotropic glutamate receptor C-terminal" evidence="19">
    <location>
        <begin position="456"/>
        <end position="869"/>
    </location>
</feature>
<dbReference type="Pfam" id="PF00060">
    <property type="entry name" value="Lig_chan"/>
    <property type="match status" value="1"/>
</dbReference>
<comment type="caution">
    <text evidence="21">The sequence shown here is derived from an EMBL/GenBank/DDBJ whole genome shotgun (WGS) entry which is preliminary data.</text>
</comment>
<sequence>MLPGIRLMLFAAVVVALQATERGFVGGLPDVIRIGVVYDHARSSDEEKLLSQALDRANLNASDAGEAPSLPNGGSGAQPKSAVPRTPHLSLSVVRLEPEDIFRSSKKVCGLLEQGVLAVLGPEQPDTACLVRSACARHRIPHVYLYRGVDGNRGLPADSVSLTLTPSPEELGGALRDLVEAQRWTHFTIIYERPDALARLRGLLQLSLPGGQAVPVSLRLLPYEADPRPLLRDMAKGGESNFVLDLTAQRLTDVLRHAQKIGIITEYHNYIVTTLQDLHTVELSGFQNSGTNLSGFQLLNKELWEQDIGAVREAYARTGVYPVFLGHRAPRRPLRVAAALAEDALNLLVRAVQSLANARDLGRPPSVRCRGELASRAWTQSNTLVQAARETPFSGLTGSIWLDSSGRRHNLSLHVVQLKRSGLASVGTWSASSGLRITRTEKMFQEEILNTLKNKTFLVTTLLNAPYVMLKESAHKLEGNDRFEGFCVDLLREMAMALGFRYQLRLVRDGAHGSRDSKGQWNGMVRELVDREADLAIGDLTITYAREQVVDFTMPFMTVGVSILYTKPQQEPSLLFFLCPLTTGVWLLVATAYVVVSILLCCVSRVETLRWSVRCASAGRCCCCGNETRTRAGVCCAGGGRAGLDVIMVSGTSKVQHEERIFGGEKTDCDKPVGTSHFTLLNSLWFTISAIMRQGCETSPRSAPTRIIAASWWLFSFVLVSSYTANLTAFLTRERLHSPMESVEDLAQQSEVRFGCVRSGSTQAFFKESKHETYERMWHGMQQDLVSSDAEGVARVENGGYAFLTESASIEYIVQRRCHLTQVGGLLDSKGYGIAMPHGSPYRRPLSSVILRLQESGKLQLLKARWWSVRDPARRCSEKTGPSGAGSALELGLPKLGGVFVVLLAGLGLACLIAFAEFFCKARSARS</sequence>
<feature type="transmembrane region" description="Helical" evidence="17">
    <location>
        <begin position="899"/>
        <end position="920"/>
    </location>
</feature>
<dbReference type="FunFam" id="3.40.190.10:FF:000061">
    <property type="entry name" value="Glutamate receptor, ionotropic kainate"/>
    <property type="match status" value="1"/>
</dbReference>
<keyword evidence="3" id="KW-1003">Cell membrane</keyword>
<keyword evidence="12" id="KW-0628">Postsynaptic cell membrane</keyword>
<protein>
    <submittedName>
        <fullName evidence="21">Uncharacterized protein</fullName>
    </submittedName>
</protein>
<reference evidence="21 22" key="1">
    <citation type="journal article" date="2023" name="Arcadia Sci">
        <title>De novo assembly of a long-read Amblyomma americanum tick genome.</title>
        <authorList>
            <person name="Chou S."/>
            <person name="Poskanzer K.E."/>
            <person name="Rollins M."/>
            <person name="Thuy-Boun P.S."/>
        </authorList>
    </citation>
    <scope>NUCLEOTIDE SEQUENCE [LARGE SCALE GENOMIC DNA]</scope>
    <source>
        <strain evidence="21">F_SG_1</strain>
        <tissue evidence="21">Salivary glands</tissue>
    </source>
</reference>
<evidence type="ECO:0000256" key="15">
    <source>
        <dbReference type="ARBA" id="ARBA00034104"/>
    </source>
</evidence>
<dbReference type="InterPro" id="IPR028082">
    <property type="entry name" value="Peripla_BP_I"/>
</dbReference>
<dbReference type="Pfam" id="PF01094">
    <property type="entry name" value="ANF_receptor"/>
    <property type="match status" value="1"/>
</dbReference>
<dbReference type="SUPFAM" id="SSF53822">
    <property type="entry name" value="Periplasmic binding protein-like I"/>
    <property type="match status" value="1"/>
</dbReference>
<keyword evidence="10" id="KW-0675">Receptor</keyword>
<evidence type="ECO:0000256" key="18">
    <source>
        <dbReference type="SAM" id="SignalP"/>
    </source>
</evidence>
<keyword evidence="22" id="KW-1185">Reference proteome</keyword>
<dbReference type="PANTHER" id="PTHR18966">
    <property type="entry name" value="IONOTROPIC GLUTAMATE RECEPTOR"/>
    <property type="match status" value="1"/>
</dbReference>
<feature type="domain" description="Ionotropic glutamate receptor L-glutamate and glycine-binding" evidence="20">
    <location>
        <begin position="466"/>
        <end position="530"/>
    </location>
</feature>
<evidence type="ECO:0000256" key="2">
    <source>
        <dbReference type="ARBA" id="ARBA00022448"/>
    </source>
</evidence>
<evidence type="ECO:0000259" key="20">
    <source>
        <dbReference type="SMART" id="SM00918"/>
    </source>
</evidence>
<evidence type="ECO:0000256" key="6">
    <source>
        <dbReference type="ARBA" id="ARBA00022989"/>
    </source>
</evidence>
<evidence type="ECO:0000256" key="16">
    <source>
        <dbReference type="SAM" id="MobiDB-lite"/>
    </source>
</evidence>
<dbReference type="FunFam" id="1.10.287.70:FF:000143">
    <property type="entry name" value="Probable glutamate receptor"/>
    <property type="match status" value="1"/>
</dbReference>